<dbReference type="Proteomes" id="UP000010931">
    <property type="component" value="Unassembled WGS sequence"/>
</dbReference>
<dbReference type="Gene3D" id="3.30.160.100">
    <property type="entry name" value="Ribosome hibernation promotion factor-like"/>
    <property type="match status" value="1"/>
</dbReference>
<evidence type="ECO:0008006" key="4">
    <source>
        <dbReference type="Google" id="ProtNLM"/>
    </source>
</evidence>
<keyword evidence="3" id="KW-1185">Reference proteome</keyword>
<dbReference type="AlphaFoldDB" id="L7EY45"/>
<sequence length="137" mass="14468">MTARDTGTHVTTDTVLVRAEGDVDEEALAYVRAKVDAALGRPGLPAVSGEVRITRAQAHHSDQPWSAGAEITVGSTLVVVHAREASAHELADRLQERLRSQADQVAHRADAARRSATPPPWRGGPPVGPAQTEATDA</sequence>
<protein>
    <recommendedName>
        <fullName evidence="4">Ribosomal subunit interface protein</fullName>
    </recommendedName>
</protein>
<evidence type="ECO:0000313" key="3">
    <source>
        <dbReference type="Proteomes" id="UP000010931"/>
    </source>
</evidence>
<dbReference type="PATRIC" id="fig|698760.3.peg.7167"/>
<dbReference type="STRING" id="85558.T45_02837"/>
<accession>L7EY45</accession>
<evidence type="ECO:0000256" key="1">
    <source>
        <dbReference type="SAM" id="MobiDB-lite"/>
    </source>
</evidence>
<feature type="compositionally biased region" description="Pro residues" evidence="1">
    <location>
        <begin position="117"/>
        <end position="128"/>
    </location>
</feature>
<organism evidence="2 3">
    <name type="scientific">Streptomyces turgidiscabies (strain Car8)</name>
    <dbReference type="NCBI Taxonomy" id="698760"/>
    <lineage>
        <taxon>Bacteria</taxon>
        <taxon>Bacillati</taxon>
        <taxon>Actinomycetota</taxon>
        <taxon>Actinomycetes</taxon>
        <taxon>Kitasatosporales</taxon>
        <taxon>Streptomycetaceae</taxon>
        <taxon>Streptomyces</taxon>
    </lineage>
</organism>
<dbReference type="InterPro" id="IPR036567">
    <property type="entry name" value="RHF-like"/>
</dbReference>
<feature type="region of interest" description="Disordered" evidence="1">
    <location>
        <begin position="97"/>
        <end position="137"/>
    </location>
</feature>
<dbReference type="GeneID" id="97402549"/>
<comment type="caution">
    <text evidence="2">The sequence shown here is derived from an EMBL/GenBank/DDBJ whole genome shotgun (WGS) entry which is preliminary data.</text>
</comment>
<evidence type="ECO:0000313" key="2">
    <source>
        <dbReference type="EMBL" id="ELP63967.1"/>
    </source>
</evidence>
<dbReference type="EMBL" id="AEJB01000493">
    <property type="protein sequence ID" value="ELP63967.1"/>
    <property type="molecule type" value="Genomic_DNA"/>
</dbReference>
<proteinExistence type="predicted"/>
<dbReference type="RefSeq" id="WP_006381036.1">
    <property type="nucleotide sequence ID" value="NZ_AEJB01000493.1"/>
</dbReference>
<feature type="compositionally biased region" description="Basic and acidic residues" evidence="1">
    <location>
        <begin position="97"/>
        <end position="113"/>
    </location>
</feature>
<gene>
    <name evidence="2" type="ORF">STRTUCAR8_08265</name>
</gene>
<reference evidence="2 3" key="1">
    <citation type="journal article" date="2011" name="Plasmid">
        <title>Streptomyces turgidiscabies Car8 contains a modular pathogenicity island that shares virulence genes with other actinobacterial plant pathogens.</title>
        <authorList>
            <person name="Huguet-Tapia J.C."/>
            <person name="Badger J.H."/>
            <person name="Loria R."/>
            <person name="Pettis G.S."/>
        </authorList>
    </citation>
    <scope>NUCLEOTIDE SEQUENCE [LARGE SCALE GENOMIC DNA]</scope>
    <source>
        <strain evidence="2 3">Car8</strain>
    </source>
</reference>
<name>L7EY45_STRT8</name>